<dbReference type="EMBL" id="VFPP01000001">
    <property type="protein sequence ID" value="TQM79375.1"/>
    <property type="molecule type" value="Genomic_DNA"/>
</dbReference>
<dbReference type="Gene3D" id="3.40.50.10140">
    <property type="entry name" value="Toll/interleukin-1 receptor homology (TIR) domain"/>
    <property type="match status" value="1"/>
</dbReference>
<evidence type="ECO:0000256" key="2">
    <source>
        <dbReference type="ARBA" id="ARBA00022737"/>
    </source>
</evidence>
<sequence>MASDRAGYDAFLSYSHVADMRLASEVQRGLHRFAKRWYRPRALRVFRDQTSLGANPDLWRTIENALESSRFFILMASPQSARSVWVGREVEYWRANRERETFLIVLSEGEIRWDAAAGDFDWERTTALPRALTGWFAAEPLWVDLTWARDRPRLSIRNSSFRSELATLAAPLHGESKDRLDSEDDRQHRIATWLRWTAVGLVALLGLIAFVQGQAAITQRDQALSRALAARSEAIGDTDPDLSRLLSLAAAKISPTAEAATSMLVAGGRSGIARLDAGGQAVGAVAFSPDGTSFATAADTVVRLWDSRTRAPIGDLPVFSGTVRSVEFSPDGRTLAVAAHDSGGTLWDVATRRVVATELDGRPATATTNDHPAPAEAYAPDGRFLVVSIDKQRVRLLDPVTREQDGAVMTVADYGTAAEVSPSAVFSPDSRTLVTSGVDGTLRFWDTATQHRIGAPVKAYRADGASRVVPALAMSPTGETLVSAGADGSIRFWDVGTRQESGPAIPARTEVDRFGNAPPVAFSRDGGTLATGGQDGTVRLWDTRTRQAVGDPLAGHSRQVASLTFGPDGRTLISGAVDGTARLWDVSGQLRANRPMTGHVGPVYAAAFSPDGRTLATGGDYGWSPEQARNLFSCGQDGWRLCLAGANWLTTFSGVRGVPAGGVLNDVFSGEVRGGLALSPGTNPGTDWGSEGPSVRLWDDADKPVGSLSTGITRTVRSIAFSPDGTAVALAGVDVWRDGDKPIEQSGSVTLWDLRTGRQLDRLLAGAVAWSVAYSPDGRSLAVAAGDSEEVKPAVFLWDIATKTRTRTLLDGPPAVRVVFSPDGRTVAAGRDDGKVQLWDLTDPARDTTLTVAGNGPVGGMAFNATGDLLATGSDDGVIRLWDTTTRRQVGEAITGHTGPVYSVAFSPDGRLLATGSGDTSVRLWHIGSRRQISRPYFGHTRPVRAIAFSPNGAALASVGEDHSVRRWDLGYTSDITRTLCDTTRRSLTREEWQRHVPEVSYQEVCG</sequence>
<dbReference type="AlphaFoldDB" id="A0A543J966"/>
<evidence type="ECO:0000256" key="3">
    <source>
        <dbReference type="PROSITE-ProRule" id="PRU00221"/>
    </source>
</evidence>
<dbReference type="SUPFAM" id="SSF50998">
    <property type="entry name" value="Quinoprotein alcohol dehydrogenase-like"/>
    <property type="match status" value="1"/>
</dbReference>
<feature type="repeat" description="WD" evidence="3">
    <location>
        <begin position="316"/>
        <end position="357"/>
    </location>
</feature>
<dbReference type="Pfam" id="PF00400">
    <property type="entry name" value="WD40"/>
    <property type="match status" value="11"/>
</dbReference>
<dbReference type="PANTHER" id="PTHR19879">
    <property type="entry name" value="TRANSCRIPTION INITIATION FACTOR TFIID"/>
    <property type="match status" value="1"/>
</dbReference>
<dbReference type="Gene3D" id="2.130.10.10">
    <property type="entry name" value="YVTN repeat-like/Quinoprotein amine dehydrogenase"/>
    <property type="match status" value="5"/>
</dbReference>
<keyword evidence="2" id="KW-0677">Repeat</keyword>
<dbReference type="InterPro" id="IPR019775">
    <property type="entry name" value="WD40_repeat_CS"/>
</dbReference>
<evidence type="ECO:0000256" key="4">
    <source>
        <dbReference type="SAM" id="Phobius"/>
    </source>
</evidence>
<dbReference type="PRINTS" id="PR00320">
    <property type="entry name" value="GPROTEINBRPT"/>
</dbReference>
<dbReference type="PROSITE" id="PS00678">
    <property type="entry name" value="WD_REPEATS_1"/>
    <property type="match status" value="6"/>
</dbReference>
<evidence type="ECO:0000313" key="6">
    <source>
        <dbReference type="EMBL" id="TQM79375.1"/>
    </source>
</evidence>
<proteinExistence type="predicted"/>
<dbReference type="InterPro" id="IPR000157">
    <property type="entry name" value="TIR_dom"/>
</dbReference>
<dbReference type="InterPro" id="IPR011047">
    <property type="entry name" value="Quinoprotein_ADH-like_sf"/>
</dbReference>
<dbReference type="Pfam" id="PF13676">
    <property type="entry name" value="TIR_2"/>
    <property type="match status" value="1"/>
</dbReference>
<dbReference type="GO" id="GO:0007165">
    <property type="term" value="P:signal transduction"/>
    <property type="evidence" value="ECO:0007669"/>
    <property type="project" value="InterPro"/>
</dbReference>
<evidence type="ECO:0000256" key="1">
    <source>
        <dbReference type="ARBA" id="ARBA00022574"/>
    </source>
</evidence>
<feature type="repeat" description="WD" evidence="3">
    <location>
        <begin position="520"/>
        <end position="551"/>
    </location>
</feature>
<dbReference type="InterPro" id="IPR015943">
    <property type="entry name" value="WD40/YVTN_repeat-like_dom_sf"/>
</dbReference>
<feature type="domain" description="TIR" evidence="5">
    <location>
        <begin position="6"/>
        <end position="160"/>
    </location>
</feature>
<gene>
    <name evidence="6" type="ORF">FHX81_1682</name>
</gene>
<keyword evidence="1 3" id="KW-0853">WD repeat</keyword>
<dbReference type="SMART" id="SM00255">
    <property type="entry name" value="TIR"/>
    <property type="match status" value="1"/>
</dbReference>
<dbReference type="Proteomes" id="UP000316628">
    <property type="component" value="Unassembled WGS sequence"/>
</dbReference>
<feature type="repeat" description="WD" evidence="3">
    <location>
        <begin position="818"/>
        <end position="849"/>
    </location>
</feature>
<dbReference type="PROSITE" id="PS50082">
    <property type="entry name" value="WD_REPEATS_2"/>
    <property type="match status" value="9"/>
</dbReference>
<dbReference type="SUPFAM" id="SSF52200">
    <property type="entry name" value="Toll/Interleukin receptor TIR domain"/>
    <property type="match status" value="1"/>
</dbReference>
<dbReference type="InterPro" id="IPR020472">
    <property type="entry name" value="WD40_PAC1"/>
</dbReference>
<dbReference type="RefSeq" id="WP_170231978.1">
    <property type="nucleotide sequence ID" value="NZ_VFPP01000001.1"/>
</dbReference>
<evidence type="ECO:0000313" key="7">
    <source>
        <dbReference type="Proteomes" id="UP000316628"/>
    </source>
</evidence>
<dbReference type="PROSITE" id="PS50294">
    <property type="entry name" value="WD_REPEATS_REGION"/>
    <property type="match status" value="6"/>
</dbReference>
<accession>A0A543J966</accession>
<feature type="repeat" description="WD" evidence="3">
    <location>
        <begin position="937"/>
        <end position="970"/>
    </location>
</feature>
<reference evidence="6 7" key="1">
    <citation type="submission" date="2019-06" db="EMBL/GenBank/DDBJ databases">
        <title>Sequencing the genomes of 1000 actinobacteria strains.</title>
        <authorList>
            <person name="Klenk H.-P."/>
        </authorList>
    </citation>
    <scope>NUCLEOTIDE SEQUENCE [LARGE SCALE GENOMIC DNA]</scope>
    <source>
        <strain evidence="6 7">DSM 45456</strain>
    </source>
</reference>
<feature type="repeat" description="WD" evidence="3">
    <location>
        <begin position="894"/>
        <end position="935"/>
    </location>
</feature>
<dbReference type="InterPro" id="IPR001680">
    <property type="entry name" value="WD40_rpt"/>
</dbReference>
<feature type="transmembrane region" description="Helical" evidence="4">
    <location>
        <begin position="193"/>
        <end position="211"/>
    </location>
</feature>
<keyword evidence="4" id="KW-1133">Transmembrane helix</keyword>
<feature type="repeat" description="WD" evidence="3">
    <location>
        <begin position="462"/>
        <end position="503"/>
    </location>
</feature>
<keyword evidence="7" id="KW-1185">Reference proteome</keyword>
<feature type="repeat" description="WD" evidence="3">
    <location>
        <begin position="851"/>
        <end position="892"/>
    </location>
</feature>
<keyword evidence="4" id="KW-0472">Membrane</keyword>
<keyword evidence="4" id="KW-0812">Transmembrane</keyword>
<dbReference type="PROSITE" id="PS50104">
    <property type="entry name" value="TIR"/>
    <property type="match status" value="1"/>
</dbReference>
<dbReference type="CDD" id="cd00200">
    <property type="entry name" value="WD40"/>
    <property type="match status" value="2"/>
</dbReference>
<protein>
    <submittedName>
        <fullName evidence="6">WD40 repeat protein</fullName>
    </submittedName>
</protein>
<dbReference type="SUPFAM" id="SSF82171">
    <property type="entry name" value="DPP6 N-terminal domain-like"/>
    <property type="match status" value="1"/>
</dbReference>
<evidence type="ECO:0000259" key="5">
    <source>
        <dbReference type="PROSITE" id="PS50104"/>
    </source>
</evidence>
<dbReference type="InterPro" id="IPR035897">
    <property type="entry name" value="Toll_tir_struct_dom_sf"/>
</dbReference>
<organism evidence="6 7">
    <name type="scientific">Saccharothrix saharensis</name>
    <dbReference type="NCBI Taxonomy" id="571190"/>
    <lineage>
        <taxon>Bacteria</taxon>
        <taxon>Bacillati</taxon>
        <taxon>Actinomycetota</taxon>
        <taxon>Actinomycetes</taxon>
        <taxon>Pseudonocardiales</taxon>
        <taxon>Pseudonocardiaceae</taxon>
        <taxon>Saccharothrix</taxon>
    </lineage>
</organism>
<feature type="repeat" description="WD" evidence="3">
    <location>
        <begin position="426"/>
        <end position="455"/>
    </location>
</feature>
<dbReference type="SMART" id="SM00320">
    <property type="entry name" value="WD40"/>
    <property type="match status" value="13"/>
</dbReference>
<comment type="caution">
    <text evidence="6">The sequence shown here is derived from an EMBL/GenBank/DDBJ whole genome shotgun (WGS) entry which is preliminary data.</text>
</comment>
<name>A0A543J966_9PSEU</name>
<dbReference type="PANTHER" id="PTHR19879:SF9">
    <property type="entry name" value="TRANSCRIPTION INITIATION FACTOR TFIID SUBUNIT 5"/>
    <property type="match status" value="1"/>
</dbReference>
<feature type="repeat" description="WD" evidence="3">
    <location>
        <begin position="553"/>
        <end position="587"/>
    </location>
</feature>